<evidence type="ECO:0000313" key="3">
    <source>
        <dbReference type="Proteomes" id="UP000524246"/>
    </source>
</evidence>
<dbReference type="Pfam" id="PF07676">
    <property type="entry name" value="PD40"/>
    <property type="match status" value="3"/>
</dbReference>
<dbReference type="Proteomes" id="UP000524246">
    <property type="component" value="Unassembled WGS sequence"/>
</dbReference>
<dbReference type="InterPro" id="IPR011042">
    <property type="entry name" value="6-blade_b-propeller_TolB-like"/>
</dbReference>
<gene>
    <name evidence="2" type="ORF">GYA55_14580</name>
</gene>
<dbReference type="PANTHER" id="PTHR36842">
    <property type="entry name" value="PROTEIN TOLB HOMOLOG"/>
    <property type="match status" value="1"/>
</dbReference>
<reference evidence="2 3" key="1">
    <citation type="journal article" date="2020" name="Biotechnol. Biofuels">
        <title>New insights from the biogas microbiome by comprehensive genome-resolved metagenomics of nearly 1600 species originating from multiple anaerobic digesters.</title>
        <authorList>
            <person name="Campanaro S."/>
            <person name="Treu L."/>
            <person name="Rodriguez-R L.M."/>
            <person name="Kovalovszki A."/>
            <person name="Ziels R.M."/>
            <person name="Maus I."/>
            <person name="Zhu X."/>
            <person name="Kougias P.G."/>
            <person name="Basile A."/>
            <person name="Luo G."/>
            <person name="Schluter A."/>
            <person name="Konstantinidis K.T."/>
            <person name="Angelidaki I."/>
        </authorList>
    </citation>
    <scope>NUCLEOTIDE SEQUENCE [LARGE SCALE GENOMIC DNA]</scope>
    <source>
        <strain evidence="2">AS27yjCOA_65</strain>
    </source>
</reference>
<sequence length="140" mass="16208">PQWSSDGRSIAFSTDRFWPGWDLCFFNLDSQKENCPLGGVETYCRPRFSNDGKRLAYSYGAFESVDIYLRNLETNKDSRITELPGREYDAAWSPDDRFIAFTNNGDSKKHFKLFVVNLEDKKAQLLVETNASIRFLSWAK</sequence>
<evidence type="ECO:0008006" key="4">
    <source>
        <dbReference type="Google" id="ProtNLM"/>
    </source>
</evidence>
<accession>A0A7X9FUD7</accession>
<evidence type="ECO:0000256" key="1">
    <source>
        <dbReference type="ARBA" id="ARBA00009820"/>
    </source>
</evidence>
<dbReference type="Gene3D" id="2.120.10.30">
    <property type="entry name" value="TolB, C-terminal domain"/>
    <property type="match status" value="1"/>
</dbReference>
<dbReference type="EMBL" id="JAAZON010000662">
    <property type="protein sequence ID" value="NMC64387.1"/>
    <property type="molecule type" value="Genomic_DNA"/>
</dbReference>
<feature type="non-terminal residue" evidence="2">
    <location>
        <position position="1"/>
    </location>
</feature>
<name>A0A7X9FUD7_9DELT</name>
<protein>
    <recommendedName>
        <fullName evidence="4">Dipeptidylpeptidase IV N-terminal domain-containing protein</fullName>
    </recommendedName>
</protein>
<evidence type="ECO:0000313" key="2">
    <source>
        <dbReference type="EMBL" id="NMC64387.1"/>
    </source>
</evidence>
<comment type="caution">
    <text evidence="2">The sequence shown here is derived from an EMBL/GenBank/DDBJ whole genome shotgun (WGS) entry which is preliminary data.</text>
</comment>
<comment type="similarity">
    <text evidence="1">Belongs to the TolB family.</text>
</comment>
<dbReference type="AlphaFoldDB" id="A0A7X9FUD7"/>
<dbReference type="InterPro" id="IPR011659">
    <property type="entry name" value="WD40"/>
</dbReference>
<dbReference type="SUPFAM" id="SSF82171">
    <property type="entry name" value="DPP6 N-terminal domain-like"/>
    <property type="match status" value="1"/>
</dbReference>
<proteinExistence type="inferred from homology"/>
<organism evidence="2 3">
    <name type="scientific">SAR324 cluster bacterium</name>
    <dbReference type="NCBI Taxonomy" id="2024889"/>
    <lineage>
        <taxon>Bacteria</taxon>
        <taxon>Deltaproteobacteria</taxon>
        <taxon>SAR324 cluster</taxon>
    </lineage>
</organism>
<dbReference type="PANTHER" id="PTHR36842:SF1">
    <property type="entry name" value="PROTEIN TOLB"/>
    <property type="match status" value="1"/>
</dbReference>